<protein>
    <submittedName>
        <fullName evidence="1">Uncharacterized protein</fullName>
    </submittedName>
</protein>
<dbReference type="AlphaFoldDB" id="A0A9W6B2H9"/>
<accession>A0A9W6B2H9</accession>
<dbReference type="RefSeq" id="WP_286137114.1">
    <property type="nucleotide sequence ID" value="NZ_BRPL01000004.1"/>
</dbReference>
<dbReference type="Proteomes" id="UP001144204">
    <property type="component" value="Unassembled WGS sequence"/>
</dbReference>
<name>A0A9W6B2H9_9LACO</name>
<reference evidence="1" key="2">
    <citation type="journal article" date="2023" name="PLoS ONE">
        <title>Philodulcilactobacillus myokoensis gen. nov., sp. nov., a fructophilic, acidophilic, and agar-phobic lactic acid bacterium isolated from fermented vegetable extracts.</title>
        <authorList>
            <person name="Kouya T."/>
            <person name="Ishiyama Y."/>
            <person name="Ohashi S."/>
            <person name="Kumakubo R."/>
            <person name="Yamazaki T."/>
            <person name="Otaki T."/>
        </authorList>
    </citation>
    <scope>NUCLEOTIDE SEQUENCE</scope>
    <source>
        <strain evidence="1">WR16-4</strain>
    </source>
</reference>
<comment type="caution">
    <text evidence="1">The sequence shown here is derived from an EMBL/GenBank/DDBJ whole genome shotgun (WGS) entry which is preliminary data.</text>
</comment>
<sequence length="111" mass="13371">MENDAFKRDAQIVLQRIHPWFKGLSNVFYYLIIVKDYYDHRINFYFEIKRKHQLTRAVPLHSIPIDFDRLIAILVEFRKSSQLAIVYRQFEKREVKLIKQGVRSNGRQASS</sequence>
<keyword evidence="2" id="KW-1185">Reference proteome</keyword>
<evidence type="ECO:0000313" key="2">
    <source>
        <dbReference type="Proteomes" id="UP001144204"/>
    </source>
</evidence>
<evidence type="ECO:0000313" key="1">
    <source>
        <dbReference type="EMBL" id="GLB47576.1"/>
    </source>
</evidence>
<organism evidence="1 2">
    <name type="scientific">Philodulcilactobacillus myokoensis</name>
    <dbReference type="NCBI Taxonomy" id="2929573"/>
    <lineage>
        <taxon>Bacteria</taxon>
        <taxon>Bacillati</taxon>
        <taxon>Bacillota</taxon>
        <taxon>Bacilli</taxon>
        <taxon>Lactobacillales</taxon>
        <taxon>Lactobacillaceae</taxon>
        <taxon>Philodulcilactobacillus</taxon>
    </lineage>
</organism>
<proteinExistence type="predicted"/>
<gene>
    <name evidence="1" type="ORF">WR164_15550</name>
</gene>
<dbReference type="EMBL" id="BRPL01000004">
    <property type="protein sequence ID" value="GLB47576.1"/>
    <property type="molecule type" value="Genomic_DNA"/>
</dbReference>
<reference evidence="1" key="1">
    <citation type="submission" date="2022-07" db="EMBL/GenBank/DDBJ databases">
        <authorList>
            <person name="Kouya T."/>
            <person name="Ishiyama Y."/>
        </authorList>
    </citation>
    <scope>NUCLEOTIDE SEQUENCE</scope>
    <source>
        <strain evidence="1">WR16-4</strain>
    </source>
</reference>